<gene>
    <name evidence="7" type="ORF">OS242_18225</name>
</gene>
<dbReference type="SUPFAM" id="SSF53850">
    <property type="entry name" value="Periplasmic binding protein-like II"/>
    <property type="match status" value="1"/>
</dbReference>
<evidence type="ECO:0000256" key="3">
    <source>
        <dbReference type="ARBA" id="ARBA00022448"/>
    </source>
</evidence>
<proteinExistence type="inferred from homology"/>
<feature type="signal peptide" evidence="5">
    <location>
        <begin position="1"/>
        <end position="27"/>
    </location>
</feature>
<dbReference type="InterPro" id="IPR000914">
    <property type="entry name" value="SBP_5_dom"/>
</dbReference>
<evidence type="ECO:0000259" key="6">
    <source>
        <dbReference type="Pfam" id="PF00496"/>
    </source>
</evidence>
<dbReference type="PIRSF" id="PIRSF002741">
    <property type="entry name" value="MppA"/>
    <property type="match status" value="1"/>
</dbReference>
<dbReference type="Gene3D" id="3.10.105.10">
    <property type="entry name" value="Dipeptide-binding Protein, Domain 3"/>
    <property type="match status" value="1"/>
</dbReference>
<evidence type="ECO:0000256" key="1">
    <source>
        <dbReference type="ARBA" id="ARBA00004193"/>
    </source>
</evidence>
<dbReference type="CDD" id="cd08504">
    <property type="entry name" value="PBP2_OppA"/>
    <property type="match status" value="1"/>
</dbReference>
<comment type="similarity">
    <text evidence="2">Belongs to the bacterial solute-binding protein 5 family.</text>
</comment>
<keyword evidence="4 5" id="KW-0732">Signal</keyword>
<evidence type="ECO:0000256" key="5">
    <source>
        <dbReference type="SAM" id="SignalP"/>
    </source>
</evidence>
<sequence>MKKKLALPLAVVTAFAAVGCSSNTDTADSPKKDAAQEVKIAFRSEPEVLDQSKATSEESFTMVNAFGEGLYRLDKDNKPQPAMAAALPEISEDGKVYTIKLRDNANWSDGSPVTAEDFVYSWKRTLAPETGSQYAFMINNWVKGAEEYNTKKAPNADGVGVTALDNKTLKIELKAPVAFFTSQLSFPVFFPLKKDVVEKHGDKYAADADKVVANGPYTLSKWDHEQELEFVKNDKYWDAANVKLEKITFQISKDQNSSLNLYETEDADIVEINRDQVVTWKDKPDYIAVPTLFSYGLRFNQKTVPAFKNANIRRALTMAIDRQGLVDTVLGNGSKAATGEIPFGTLDGNNAEFRKTAGDTILKFDPVKAKELLQKGLDELGMKELPKFKMIGDDDEVGKKTMEYIQAQYKQYLGIEPDVQNLPKKLRVQQQNDGQFEMLAPSRWGADYNDPMTFLDLWESDGMFNYISYNSPEYDKLVKGAKVEADPQKRTQMLVDAEKILMNDAAIGPLYFLGRSYLKRPSIDGLVFPATGAQYEFRWASIK</sequence>
<feature type="domain" description="Solute-binding protein family 5" evidence="6">
    <location>
        <begin position="78"/>
        <end position="462"/>
    </location>
</feature>
<dbReference type="Gene3D" id="3.90.76.10">
    <property type="entry name" value="Dipeptide-binding Protein, Domain 1"/>
    <property type="match status" value="1"/>
</dbReference>
<evidence type="ECO:0000313" key="7">
    <source>
        <dbReference type="EMBL" id="MCX7571886.1"/>
    </source>
</evidence>
<dbReference type="Gene3D" id="3.40.190.10">
    <property type="entry name" value="Periplasmic binding protein-like II"/>
    <property type="match status" value="1"/>
</dbReference>
<comment type="caution">
    <text evidence="7">The sequence shown here is derived from an EMBL/GenBank/DDBJ whole genome shotgun (WGS) entry which is preliminary data.</text>
</comment>
<evidence type="ECO:0000313" key="8">
    <source>
        <dbReference type="Proteomes" id="UP001208017"/>
    </source>
</evidence>
<keyword evidence="3" id="KW-0813">Transport</keyword>
<dbReference type="InterPro" id="IPR039424">
    <property type="entry name" value="SBP_5"/>
</dbReference>
<comment type="subcellular location">
    <subcellularLocation>
        <location evidence="1">Cell membrane</location>
        <topology evidence="1">Lipid-anchor</topology>
    </subcellularLocation>
</comment>
<feature type="chain" id="PRO_5047451570" evidence="5">
    <location>
        <begin position="28"/>
        <end position="543"/>
    </location>
</feature>
<keyword evidence="8" id="KW-1185">Reference proteome</keyword>
<organism evidence="7 8">
    <name type="scientific">Tumebacillus lacus</name>
    <dbReference type="NCBI Taxonomy" id="2995335"/>
    <lineage>
        <taxon>Bacteria</taxon>
        <taxon>Bacillati</taxon>
        <taxon>Bacillota</taxon>
        <taxon>Bacilli</taxon>
        <taxon>Bacillales</taxon>
        <taxon>Alicyclobacillaceae</taxon>
        <taxon>Tumebacillus</taxon>
    </lineage>
</organism>
<reference evidence="7 8" key="1">
    <citation type="submission" date="2022-11" db="EMBL/GenBank/DDBJ databases">
        <title>Study of microbial diversity in lake waters.</title>
        <authorList>
            <person name="Zhang J."/>
        </authorList>
    </citation>
    <scope>NUCLEOTIDE SEQUENCE [LARGE SCALE GENOMIC DNA]</scope>
    <source>
        <strain evidence="7 8">DT12</strain>
    </source>
</reference>
<evidence type="ECO:0000256" key="2">
    <source>
        <dbReference type="ARBA" id="ARBA00005695"/>
    </source>
</evidence>
<name>A0ABT3X631_9BACL</name>
<dbReference type="PROSITE" id="PS51257">
    <property type="entry name" value="PROKAR_LIPOPROTEIN"/>
    <property type="match status" value="1"/>
</dbReference>
<dbReference type="InterPro" id="IPR030678">
    <property type="entry name" value="Peptide/Ni-bd"/>
</dbReference>
<protein>
    <submittedName>
        <fullName evidence="7">Peptide ABC transporter substrate-binding protein</fullName>
    </submittedName>
</protein>
<accession>A0ABT3X631</accession>
<dbReference type="PANTHER" id="PTHR30290">
    <property type="entry name" value="PERIPLASMIC BINDING COMPONENT OF ABC TRANSPORTER"/>
    <property type="match status" value="1"/>
</dbReference>
<dbReference type="Proteomes" id="UP001208017">
    <property type="component" value="Unassembled WGS sequence"/>
</dbReference>
<dbReference type="Pfam" id="PF00496">
    <property type="entry name" value="SBP_bac_5"/>
    <property type="match status" value="1"/>
</dbReference>
<dbReference type="EMBL" id="JAPMLT010000013">
    <property type="protein sequence ID" value="MCX7571886.1"/>
    <property type="molecule type" value="Genomic_DNA"/>
</dbReference>
<dbReference type="RefSeq" id="WP_267153131.1">
    <property type="nucleotide sequence ID" value="NZ_JAPMLT010000013.1"/>
</dbReference>
<dbReference type="InterPro" id="IPR023765">
    <property type="entry name" value="SBP_5_CS"/>
</dbReference>
<evidence type="ECO:0000256" key="4">
    <source>
        <dbReference type="ARBA" id="ARBA00022729"/>
    </source>
</evidence>
<dbReference type="PANTHER" id="PTHR30290:SF10">
    <property type="entry name" value="PERIPLASMIC OLIGOPEPTIDE-BINDING PROTEIN-RELATED"/>
    <property type="match status" value="1"/>
</dbReference>
<dbReference type="PROSITE" id="PS01040">
    <property type="entry name" value="SBP_BACTERIAL_5"/>
    <property type="match status" value="1"/>
</dbReference>